<dbReference type="GO" id="GO:0043190">
    <property type="term" value="C:ATP-binding cassette (ABC) transporter complex"/>
    <property type="evidence" value="ECO:0007669"/>
    <property type="project" value="InterPro"/>
</dbReference>
<feature type="chain" id="PRO_5039692271" evidence="1">
    <location>
        <begin position="25"/>
        <end position="557"/>
    </location>
</feature>
<dbReference type="CDD" id="cd00995">
    <property type="entry name" value="PBP2_NikA_DppA_OppA_like"/>
    <property type="match status" value="1"/>
</dbReference>
<dbReference type="EMBL" id="QZEY01000003">
    <property type="protein sequence ID" value="RJL33116.1"/>
    <property type="molecule type" value="Genomic_DNA"/>
</dbReference>
<evidence type="ECO:0000256" key="1">
    <source>
        <dbReference type="SAM" id="SignalP"/>
    </source>
</evidence>
<dbReference type="GO" id="GO:0015833">
    <property type="term" value="P:peptide transport"/>
    <property type="evidence" value="ECO:0007669"/>
    <property type="project" value="TreeGrafter"/>
</dbReference>
<gene>
    <name evidence="3" type="ORF">D5H75_09685</name>
</gene>
<dbReference type="Pfam" id="PF00496">
    <property type="entry name" value="SBP_bac_5"/>
    <property type="match status" value="1"/>
</dbReference>
<reference evidence="3 4" key="1">
    <citation type="submission" date="2018-09" db="EMBL/GenBank/DDBJ databases">
        <title>YIM 75507 draft genome.</title>
        <authorList>
            <person name="Tang S."/>
            <person name="Feng Y."/>
        </authorList>
    </citation>
    <scope>NUCLEOTIDE SEQUENCE [LARGE SCALE GENOMIC DNA]</scope>
    <source>
        <strain evidence="3 4">YIM 75507</strain>
    </source>
</reference>
<dbReference type="Gene3D" id="3.90.76.10">
    <property type="entry name" value="Dipeptide-binding Protein, Domain 1"/>
    <property type="match status" value="1"/>
</dbReference>
<dbReference type="PANTHER" id="PTHR30290:SF83">
    <property type="entry name" value="ABC TRANSPORTER SUBSTRATE-BINDING PROTEIN"/>
    <property type="match status" value="1"/>
</dbReference>
<dbReference type="Gene3D" id="3.10.105.10">
    <property type="entry name" value="Dipeptide-binding Protein, Domain 3"/>
    <property type="match status" value="1"/>
</dbReference>
<feature type="signal peptide" evidence="1">
    <location>
        <begin position="1"/>
        <end position="24"/>
    </location>
</feature>
<protein>
    <submittedName>
        <fullName evidence="3">ABC transporter substrate-binding protein</fullName>
    </submittedName>
</protein>
<dbReference type="InterPro" id="IPR039424">
    <property type="entry name" value="SBP_5"/>
</dbReference>
<dbReference type="AlphaFoldDB" id="A0A3A4BPP5"/>
<dbReference type="GO" id="GO:0042597">
    <property type="term" value="C:periplasmic space"/>
    <property type="evidence" value="ECO:0007669"/>
    <property type="project" value="UniProtKB-ARBA"/>
</dbReference>
<proteinExistence type="predicted"/>
<dbReference type="PROSITE" id="PS51257">
    <property type="entry name" value="PROKAR_LIPOPROTEIN"/>
    <property type="match status" value="1"/>
</dbReference>
<dbReference type="GO" id="GO:1904680">
    <property type="term" value="F:peptide transmembrane transporter activity"/>
    <property type="evidence" value="ECO:0007669"/>
    <property type="project" value="TreeGrafter"/>
</dbReference>
<evidence type="ECO:0000313" key="3">
    <source>
        <dbReference type="EMBL" id="RJL33116.1"/>
    </source>
</evidence>
<dbReference type="InterPro" id="IPR000914">
    <property type="entry name" value="SBP_5_dom"/>
</dbReference>
<accession>A0A3A4BPP5</accession>
<keyword evidence="4" id="KW-1185">Reference proteome</keyword>
<dbReference type="Proteomes" id="UP000265768">
    <property type="component" value="Unassembled WGS sequence"/>
</dbReference>
<dbReference type="PANTHER" id="PTHR30290">
    <property type="entry name" value="PERIPLASMIC BINDING COMPONENT OF ABC TRANSPORTER"/>
    <property type="match status" value="1"/>
</dbReference>
<keyword evidence="1" id="KW-0732">Signal</keyword>
<organism evidence="3 4">
    <name type="scientific">Bailinhaonella thermotolerans</name>
    <dbReference type="NCBI Taxonomy" id="1070861"/>
    <lineage>
        <taxon>Bacteria</taxon>
        <taxon>Bacillati</taxon>
        <taxon>Actinomycetota</taxon>
        <taxon>Actinomycetes</taxon>
        <taxon>Streptosporangiales</taxon>
        <taxon>Streptosporangiaceae</taxon>
        <taxon>Bailinhaonella</taxon>
    </lineage>
</organism>
<dbReference type="PIRSF" id="PIRSF002741">
    <property type="entry name" value="MppA"/>
    <property type="match status" value="1"/>
</dbReference>
<dbReference type="InterPro" id="IPR030678">
    <property type="entry name" value="Peptide/Ni-bd"/>
</dbReference>
<evidence type="ECO:0000313" key="4">
    <source>
        <dbReference type="Proteomes" id="UP000265768"/>
    </source>
</evidence>
<evidence type="ECO:0000259" key="2">
    <source>
        <dbReference type="Pfam" id="PF00496"/>
    </source>
</evidence>
<dbReference type="Gene3D" id="3.40.190.10">
    <property type="entry name" value="Periplasmic binding protein-like II"/>
    <property type="match status" value="1"/>
</dbReference>
<sequence length="557" mass="61025">MRVSRGARYLAGAAVLMTAVAACGGGGGASGGGGKAAADAINVLGCEPENPLIPADANEVCGGKVLDSLFTGLVEYDPDRNGEPVNAVASAIESKDSKVWTIKLNQGWKFHDGTEVKAKNFVDAWNWSAHSKNGMQNGSWFADIEGFSDVFTEDPDGDGPQKAPEPKSSTMKGLKVIDDYTFEVTLSHPVSVFPVKLGYTTFSPLPDSFFKDPEAFKKKPIGNGPFKFVDRKNQQYIHEEKFAEYKGARAAKVNKLNWKIYQNEDSAYADLVSGKLDFMESIPPSALSGDKWKTDLGERAISGQQMVFQSVTFPMYNKKIWGNAEWRKAISMAIDRDTITDKIFNKGRLPIKGWVAPGVTGAKDGACGEFCTYNPEKAKQLLAEAKQKGFTPPAELKLFYNADRGGHKEWTEAVANSVTQTFGGEVKMVATPYPTFDEFRAAINDHKMEGIYRTGWQADYPHIENFLNPLYKTGASSNDGLYSNKKLDAKLKDADKEVDPAKSQALYQEAEAMLAEDMNAIPLWYYGLQAGHSPNVKNVKVTPFGELDVTSVELNKS</sequence>
<name>A0A3A4BPP5_9ACTN</name>
<dbReference type="SUPFAM" id="SSF53850">
    <property type="entry name" value="Periplasmic binding protein-like II"/>
    <property type="match status" value="1"/>
</dbReference>
<dbReference type="OrthoDB" id="9046151at2"/>
<feature type="domain" description="Solute-binding protein family 5" evidence="2">
    <location>
        <begin position="83"/>
        <end position="477"/>
    </location>
</feature>
<comment type="caution">
    <text evidence="3">The sequence shown here is derived from an EMBL/GenBank/DDBJ whole genome shotgun (WGS) entry which is preliminary data.</text>
</comment>